<evidence type="ECO:0000256" key="16">
    <source>
        <dbReference type="SAM" id="SignalP"/>
    </source>
</evidence>
<evidence type="ECO:0000256" key="14">
    <source>
        <dbReference type="PROSITE-ProRule" id="PRU10141"/>
    </source>
</evidence>
<dbReference type="Gene3D" id="1.10.510.10">
    <property type="entry name" value="Transferase(Phosphotransferase) domain 1"/>
    <property type="match status" value="1"/>
</dbReference>
<dbReference type="PROSITE" id="PS50011">
    <property type="entry name" value="PROTEIN_KINASE_DOM"/>
    <property type="match status" value="1"/>
</dbReference>
<comment type="subcellular location">
    <subcellularLocation>
        <location evidence="1">Membrane</location>
        <topology evidence="1">Single-pass type I membrane protein</topology>
    </subcellularLocation>
</comment>
<dbReference type="InterPro" id="IPR017441">
    <property type="entry name" value="Protein_kinase_ATP_BS"/>
</dbReference>
<dbReference type="Pfam" id="PF00069">
    <property type="entry name" value="Pkinase"/>
    <property type="match status" value="1"/>
</dbReference>
<dbReference type="FunFam" id="3.30.200.20:FF:000415">
    <property type="entry name" value="receptor-like serine/threonine-protein kinase NCRK"/>
    <property type="match status" value="1"/>
</dbReference>
<evidence type="ECO:0000256" key="12">
    <source>
        <dbReference type="ARBA" id="ARBA00023136"/>
    </source>
</evidence>
<keyword evidence="4" id="KW-0808">Transferase</keyword>
<keyword evidence="9" id="KW-0418">Kinase</keyword>
<dbReference type="GO" id="GO:0005524">
    <property type="term" value="F:ATP binding"/>
    <property type="evidence" value="ECO:0007669"/>
    <property type="project" value="UniProtKB-UniRule"/>
</dbReference>
<dbReference type="Gene3D" id="3.80.10.10">
    <property type="entry name" value="Ribonuclease Inhibitor"/>
    <property type="match status" value="2"/>
</dbReference>
<evidence type="ECO:0000256" key="9">
    <source>
        <dbReference type="ARBA" id="ARBA00022777"/>
    </source>
</evidence>
<dbReference type="Proteomes" id="UP000822688">
    <property type="component" value="Chromosome 10"/>
</dbReference>
<dbReference type="PANTHER" id="PTHR48006">
    <property type="entry name" value="LEUCINE-RICH REPEAT-CONTAINING PROTEIN DDB_G0281931-RELATED"/>
    <property type="match status" value="1"/>
</dbReference>
<comment type="caution">
    <text evidence="18">The sequence shown here is derived from an EMBL/GenBank/DDBJ whole genome shotgun (WGS) entry which is preliminary data.</text>
</comment>
<dbReference type="FunFam" id="1.10.510.10:FF:000590">
    <property type="entry name" value="PR5-like receptor kinase"/>
    <property type="match status" value="1"/>
</dbReference>
<dbReference type="CDD" id="cd14066">
    <property type="entry name" value="STKc_IRAK"/>
    <property type="match status" value="1"/>
</dbReference>
<dbReference type="Pfam" id="PF00560">
    <property type="entry name" value="LRR_1"/>
    <property type="match status" value="1"/>
</dbReference>
<evidence type="ECO:0000256" key="4">
    <source>
        <dbReference type="ARBA" id="ARBA00022679"/>
    </source>
</evidence>
<evidence type="ECO:0000256" key="13">
    <source>
        <dbReference type="ARBA" id="ARBA00023180"/>
    </source>
</evidence>
<keyword evidence="10 14" id="KW-0067">ATP-binding</keyword>
<keyword evidence="8 14" id="KW-0547">Nucleotide-binding</keyword>
<sequence>MGEPNFLGRGIVGLLLLLQLFSHSVYSQPVKVISMQTYELYGLRLFWFAWNQSTPDPETNLAGWRTFDYRYYGNYGFTQNDDPCYGKQWRGLVCAQQRVNDTYYTAQIIGIVLQDVNIQGLFPQNAIVLNTFTSISLLILTGNPGLTGPVPDFQMAPIKILDLHGNGLTGTFPWQGLYLDLEYLDLSNNNFTGEFRPIGQTANNIRTLLLSHNNFNGTIDDTDLYYNNWLNPPSIDASPLTMVDFSYNQFSGKFCNLSKALYLNTLNISHNSMSGEISARMFNNSGMPLFRVLDLSYNKFNGSMPDLSTSSYALEILDFSWNDFTPARFPRWIKSLNRLKLLGLSGTNLEGEFNPSVLSNLTSLKTLILDNNTISGILDFGSISNNFGHPNRTLQLVSIRNNNITNVTYNGTIASLASSITFNLHGNPYCNNSSGGTDLQRCVCDGYCVDTKREVSIITTQKSIMKVIIISTTLSGVLMALVICIATLFILKNRREKRELLLQVHERFAEFELKPTLFAFSELQKATRNFHADMKVGQGGYGAVYKGHLPDGSTVAVKQLLTPTQQTMDDFLNEVVLLTGAKHRNLVKLKGCCLRGNQRLLVYEYMEKYDLADVIFDHKGNQILHWPARSNICLGIAQGLHYLHAHVDPKIIHRDIKASNILLDKNATPKIADFGLAMLFPDEETHIMTVHVAGTKGYLAPEYATLGQVSEKVDVFSYGVLVLEVVSGRRNIDLSYPTGRAYLAEWAWNCCSEGTLLDLVDPTLVLLSDEEVQVQKVINIALLCIQTAAERRPTMAQVVAMLQGDMAVGSAEQQSSKQVHKSVDDHLFDFGNLSSDMPSDSRETVSLVKESLSSSLEIKSYLRTR</sequence>
<evidence type="ECO:0000313" key="18">
    <source>
        <dbReference type="EMBL" id="KAG0559175.1"/>
    </source>
</evidence>
<dbReference type="InterPro" id="IPR000719">
    <property type="entry name" value="Prot_kinase_dom"/>
</dbReference>
<keyword evidence="6 16" id="KW-0732">Signal</keyword>
<proteinExistence type="predicted"/>
<dbReference type="SUPFAM" id="SSF56112">
    <property type="entry name" value="Protein kinase-like (PK-like)"/>
    <property type="match status" value="1"/>
</dbReference>
<dbReference type="EMBL" id="CM026431">
    <property type="protein sequence ID" value="KAG0559175.1"/>
    <property type="molecule type" value="Genomic_DNA"/>
</dbReference>
<dbReference type="InterPro" id="IPR051824">
    <property type="entry name" value="LRR_Rcpt-Like_S/T_Kinase"/>
</dbReference>
<dbReference type="InterPro" id="IPR011009">
    <property type="entry name" value="Kinase-like_dom_sf"/>
</dbReference>
<dbReference type="Gene3D" id="3.30.200.20">
    <property type="entry name" value="Phosphorylase Kinase, domain 1"/>
    <property type="match status" value="1"/>
</dbReference>
<feature type="chain" id="PRO_5035738356" description="Protein kinase domain-containing protein" evidence="16">
    <location>
        <begin position="28"/>
        <end position="865"/>
    </location>
</feature>
<evidence type="ECO:0000256" key="8">
    <source>
        <dbReference type="ARBA" id="ARBA00022741"/>
    </source>
</evidence>
<evidence type="ECO:0000256" key="10">
    <source>
        <dbReference type="ARBA" id="ARBA00022840"/>
    </source>
</evidence>
<evidence type="ECO:0000256" key="11">
    <source>
        <dbReference type="ARBA" id="ARBA00022989"/>
    </source>
</evidence>
<evidence type="ECO:0000256" key="7">
    <source>
        <dbReference type="ARBA" id="ARBA00022737"/>
    </source>
</evidence>
<dbReference type="InterPro" id="IPR008271">
    <property type="entry name" value="Ser/Thr_kinase_AS"/>
</dbReference>
<dbReference type="AlphaFoldDB" id="A0A8T0GKU0"/>
<evidence type="ECO:0000256" key="2">
    <source>
        <dbReference type="ARBA" id="ARBA00022527"/>
    </source>
</evidence>
<feature type="transmembrane region" description="Helical" evidence="15">
    <location>
        <begin position="467"/>
        <end position="491"/>
    </location>
</feature>
<evidence type="ECO:0000313" key="19">
    <source>
        <dbReference type="Proteomes" id="UP000822688"/>
    </source>
</evidence>
<evidence type="ECO:0000256" key="5">
    <source>
        <dbReference type="ARBA" id="ARBA00022692"/>
    </source>
</evidence>
<feature type="signal peptide" evidence="16">
    <location>
        <begin position="1"/>
        <end position="27"/>
    </location>
</feature>
<accession>A0A8T0GKU0</accession>
<dbReference type="GO" id="GO:0004674">
    <property type="term" value="F:protein serine/threonine kinase activity"/>
    <property type="evidence" value="ECO:0007669"/>
    <property type="project" value="UniProtKB-KW"/>
</dbReference>
<keyword evidence="3" id="KW-0433">Leucine-rich repeat</keyword>
<organism evidence="18 19">
    <name type="scientific">Ceratodon purpureus</name>
    <name type="common">Fire moss</name>
    <name type="synonym">Dicranum purpureum</name>
    <dbReference type="NCBI Taxonomy" id="3225"/>
    <lineage>
        <taxon>Eukaryota</taxon>
        <taxon>Viridiplantae</taxon>
        <taxon>Streptophyta</taxon>
        <taxon>Embryophyta</taxon>
        <taxon>Bryophyta</taxon>
        <taxon>Bryophytina</taxon>
        <taxon>Bryopsida</taxon>
        <taxon>Dicranidae</taxon>
        <taxon>Pseudoditrichales</taxon>
        <taxon>Ditrichaceae</taxon>
        <taxon>Ceratodon</taxon>
    </lineage>
</organism>
<dbReference type="SUPFAM" id="SSF52058">
    <property type="entry name" value="L domain-like"/>
    <property type="match status" value="1"/>
</dbReference>
<dbReference type="PANTHER" id="PTHR48006:SF34">
    <property type="entry name" value="OS08G0203700 PROTEIN"/>
    <property type="match status" value="1"/>
</dbReference>
<keyword evidence="5 15" id="KW-0812">Transmembrane</keyword>
<keyword evidence="2" id="KW-0723">Serine/threonine-protein kinase</keyword>
<dbReference type="InterPro" id="IPR032675">
    <property type="entry name" value="LRR_dom_sf"/>
</dbReference>
<evidence type="ECO:0000259" key="17">
    <source>
        <dbReference type="PROSITE" id="PS50011"/>
    </source>
</evidence>
<gene>
    <name evidence="18" type="ORF">KC19_10G084500</name>
</gene>
<dbReference type="SMART" id="SM00220">
    <property type="entry name" value="S_TKc"/>
    <property type="match status" value="1"/>
</dbReference>
<feature type="binding site" evidence="14">
    <location>
        <position position="558"/>
    </location>
    <ligand>
        <name>ATP</name>
        <dbReference type="ChEBI" id="CHEBI:30616"/>
    </ligand>
</feature>
<dbReference type="PROSITE" id="PS00108">
    <property type="entry name" value="PROTEIN_KINASE_ST"/>
    <property type="match status" value="1"/>
</dbReference>
<name>A0A8T0GKU0_CERPU</name>
<dbReference type="PROSITE" id="PS00107">
    <property type="entry name" value="PROTEIN_KINASE_ATP"/>
    <property type="match status" value="1"/>
</dbReference>
<evidence type="ECO:0000256" key="1">
    <source>
        <dbReference type="ARBA" id="ARBA00004479"/>
    </source>
</evidence>
<dbReference type="GO" id="GO:0016020">
    <property type="term" value="C:membrane"/>
    <property type="evidence" value="ECO:0007669"/>
    <property type="project" value="UniProtKB-SubCell"/>
</dbReference>
<protein>
    <recommendedName>
        <fullName evidence="17">Protein kinase domain-containing protein</fullName>
    </recommendedName>
</protein>
<evidence type="ECO:0000256" key="6">
    <source>
        <dbReference type="ARBA" id="ARBA00022729"/>
    </source>
</evidence>
<keyword evidence="11 15" id="KW-1133">Transmembrane helix</keyword>
<keyword evidence="12 15" id="KW-0472">Membrane</keyword>
<evidence type="ECO:0000256" key="3">
    <source>
        <dbReference type="ARBA" id="ARBA00022614"/>
    </source>
</evidence>
<dbReference type="InterPro" id="IPR001611">
    <property type="entry name" value="Leu-rich_rpt"/>
</dbReference>
<feature type="domain" description="Protein kinase" evidence="17">
    <location>
        <begin position="530"/>
        <end position="808"/>
    </location>
</feature>
<reference evidence="18" key="1">
    <citation type="submission" date="2020-06" db="EMBL/GenBank/DDBJ databases">
        <title>WGS assembly of Ceratodon purpureus strain R40.</title>
        <authorList>
            <person name="Carey S.B."/>
            <person name="Jenkins J."/>
            <person name="Shu S."/>
            <person name="Lovell J.T."/>
            <person name="Sreedasyam A."/>
            <person name="Maumus F."/>
            <person name="Tiley G.P."/>
            <person name="Fernandez-Pozo N."/>
            <person name="Barry K."/>
            <person name="Chen C."/>
            <person name="Wang M."/>
            <person name="Lipzen A."/>
            <person name="Daum C."/>
            <person name="Saski C.A."/>
            <person name="Payton A.C."/>
            <person name="Mcbreen J.C."/>
            <person name="Conrad R.E."/>
            <person name="Kollar L.M."/>
            <person name="Olsson S."/>
            <person name="Huttunen S."/>
            <person name="Landis J.B."/>
            <person name="Wickett N.J."/>
            <person name="Johnson M.G."/>
            <person name="Rensing S.A."/>
            <person name="Grimwood J."/>
            <person name="Schmutz J."/>
            <person name="Mcdaniel S.F."/>
        </authorList>
    </citation>
    <scope>NUCLEOTIDE SEQUENCE</scope>
    <source>
        <strain evidence="18">R40</strain>
    </source>
</reference>
<keyword evidence="7" id="KW-0677">Repeat</keyword>
<keyword evidence="13" id="KW-0325">Glycoprotein</keyword>
<keyword evidence="19" id="KW-1185">Reference proteome</keyword>
<evidence type="ECO:0000256" key="15">
    <source>
        <dbReference type="SAM" id="Phobius"/>
    </source>
</evidence>